<dbReference type="EMBL" id="LT629796">
    <property type="protein sequence ID" value="SDU58322.1"/>
    <property type="molecule type" value="Genomic_DNA"/>
</dbReference>
<dbReference type="GeneID" id="46431697"/>
<accession>A0ABY0VVI6</accession>
<evidence type="ECO:0000313" key="2">
    <source>
        <dbReference type="Proteomes" id="UP000182476"/>
    </source>
</evidence>
<dbReference type="RefSeq" id="WP_083376332.1">
    <property type="nucleotide sequence ID" value="NZ_LT629796.1"/>
</dbReference>
<name>A0ABY0VVI6_9PSED</name>
<dbReference type="Proteomes" id="UP000182476">
    <property type="component" value="Chromosome I"/>
</dbReference>
<sequence>MEDELTIEIDGVEHTAIYTVSNDTLTVSLPDGSQRFTELRGINPISAARVHLRSYAGSVIKQTKPSL</sequence>
<organism evidence="1 2">
    <name type="scientific">Pseudomonas mandelii</name>
    <dbReference type="NCBI Taxonomy" id="75612"/>
    <lineage>
        <taxon>Bacteria</taxon>
        <taxon>Pseudomonadati</taxon>
        <taxon>Pseudomonadota</taxon>
        <taxon>Gammaproteobacteria</taxon>
        <taxon>Pseudomonadales</taxon>
        <taxon>Pseudomonadaceae</taxon>
        <taxon>Pseudomonas</taxon>
    </lineage>
</organism>
<gene>
    <name evidence="1" type="ORF">SAMN04489801_4710</name>
</gene>
<protein>
    <submittedName>
        <fullName evidence="1">Uncharacterized protein</fullName>
    </submittedName>
</protein>
<reference evidence="1 2" key="1">
    <citation type="submission" date="2016-10" db="EMBL/GenBank/DDBJ databases">
        <authorList>
            <person name="Varghese N."/>
            <person name="Submissions S."/>
        </authorList>
    </citation>
    <scope>NUCLEOTIDE SEQUENCE [LARGE SCALE GENOMIC DNA]</scope>
    <source>
        <strain evidence="1 2">LMG 21607</strain>
    </source>
</reference>
<evidence type="ECO:0000313" key="1">
    <source>
        <dbReference type="EMBL" id="SDU58322.1"/>
    </source>
</evidence>
<proteinExistence type="predicted"/>
<keyword evidence="2" id="KW-1185">Reference proteome</keyword>